<dbReference type="Proteomes" id="UP001055879">
    <property type="component" value="Linkage Group LG01"/>
</dbReference>
<dbReference type="EMBL" id="CM042047">
    <property type="protein sequence ID" value="KAI3771071.1"/>
    <property type="molecule type" value="Genomic_DNA"/>
</dbReference>
<reference evidence="2" key="1">
    <citation type="journal article" date="2022" name="Mol. Ecol. Resour.">
        <title>The genomes of chicory, endive, great burdock and yacon provide insights into Asteraceae palaeo-polyploidization history and plant inulin production.</title>
        <authorList>
            <person name="Fan W."/>
            <person name="Wang S."/>
            <person name="Wang H."/>
            <person name="Wang A."/>
            <person name="Jiang F."/>
            <person name="Liu H."/>
            <person name="Zhao H."/>
            <person name="Xu D."/>
            <person name="Zhang Y."/>
        </authorList>
    </citation>
    <scope>NUCLEOTIDE SEQUENCE [LARGE SCALE GENOMIC DNA]</scope>
    <source>
        <strain evidence="2">cv. Niubang</strain>
    </source>
</reference>
<organism evidence="1 2">
    <name type="scientific">Arctium lappa</name>
    <name type="common">Greater burdock</name>
    <name type="synonym">Lappa major</name>
    <dbReference type="NCBI Taxonomy" id="4217"/>
    <lineage>
        <taxon>Eukaryota</taxon>
        <taxon>Viridiplantae</taxon>
        <taxon>Streptophyta</taxon>
        <taxon>Embryophyta</taxon>
        <taxon>Tracheophyta</taxon>
        <taxon>Spermatophyta</taxon>
        <taxon>Magnoliopsida</taxon>
        <taxon>eudicotyledons</taxon>
        <taxon>Gunneridae</taxon>
        <taxon>Pentapetalae</taxon>
        <taxon>asterids</taxon>
        <taxon>campanulids</taxon>
        <taxon>Asterales</taxon>
        <taxon>Asteraceae</taxon>
        <taxon>Carduoideae</taxon>
        <taxon>Cardueae</taxon>
        <taxon>Arctiinae</taxon>
        <taxon>Arctium</taxon>
    </lineage>
</organism>
<evidence type="ECO:0000313" key="2">
    <source>
        <dbReference type="Proteomes" id="UP001055879"/>
    </source>
</evidence>
<comment type="caution">
    <text evidence="1">The sequence shown here is derived from an EMBL/GenBank/DDBJ whole genome shotgun (WGS) entry which is preliminary data.</text>
</comment>
<sequence>MNPLIKSFCQSRTYMRSLFLLKRLLHISKPEISTFPSILKSCSSLPSLDAAFVNHGYLIKSGGFGCCGNVGNDLLWMYVKHEEFRDAYKVFEEMPIRCSGVVFDSIIHWLRLNRTYEDVVIAFEKMVKFCVFPSVQSLCHVIRAYSDLNSIERGHFVHDYVKQNGFDDHALIMNLLISMYVKMGRLDLAQQVFDKVIHKDIVSWNSLITGYAQNRNWPKVFYLFLCLRQAENLVPNVVTFLALLSSAGHSREVGIGMSIHGYLICMGLYLDVQLGTAIFDMYAKCERLDYAQIVFEKDLINKTLVSWNALIATYKQKGYSQEAADVYERIVMEPNVKPDSFSFANVLPAYANLGNIQRIKSIHCVIIKRALGMEGDVVLATAMLDAYGKCSDVKASELLFACIHHPNTATWNALISVYNLNNQIENGMIIFREMVRHKVLLDPITMVTLFQSCGQMGSLKQGNMIHGFSLLKGFYSHLIVGNALIDMYMRCGCTKGAEVFFHSMPAENIVTWNTMIYGYMKVGCFSAGLRLFHQMQSEKEYIPDSVTIVSLLQGSLAISASYVELFHAFILKLGLASETLVMNTLIDSFAKIGIIEKARALFTQNDFKKDQSSWNIMIAGYGLNGQGTKSSKLFAQMQENGYVPDSITFTSLLSSCSHCGLIEDGCKFFDLMITKYKIQPTMEHWTCIIDMLGRANGLEEAYDVIRSGIYQNSSKCVPLDSIAVWGALLSACRTNMNMKVGELAGQKLSKMKSDCLYHSLLSNLYSSNKKWDEATDIRRVFGDGKVMKKPGLSSLKS</sequence>
<proteinExistence type="predicted"/>
<protein>
    <submittedName>
        <fullName evidence="1">Uncharacterized protein</fullName>
    </submittedName>
</protein>
<accession>A0ACB9FK36</accession>
<name>A0ACB9FK36_ARCLA</name>
<evidence type="ECO:0000313" key="1">
    <source>
        <dbReference type="EMBL" id="KAI3771071.1"/>
    </source>
</evidence>
<keyword evidence="2" id="KW-1185">Reference proteome</keyword>
<gene>
    <name evidence="1" type="ORF">L6452_02224</name>
</gene>
<reference evidence="1 2" key="2">
    <citation type="journal article" date="2022" name="Mol. Ecol. Resour.">
        <title>The genomes of chicory, endive, great burdock and yacon provide insights into Asteraceae paleo-polyploidization history and plant inulin production.</title>
        <authorList>
            <person name="Fan W."/>
            <person name="Wang S."/>
            <person name="Wang H."/>
            <person name="Wang A."/>
            <person name="Jiang F."/>
            <person name="Liu H."/>
            <person name="Zhao H."/>
            <person name="Xu D."/>
            <person name="Zhang Y."/>
        </authorList>
    </citation>
    <scope>NUCLEOTIDE SEQUENCE [LARGE SCALE GENOMIC DNA]</scope>
    <source>
        <strain evidence="2">cv. Niubang</strain>
    </source>
</reference>